<dbReference type="EMBL" id="BSDC01000001">
    <property type="protein sequence ID" value="GLH66628.1"/>
    <property type="molecule type" value="Genomic_DNA"/>
</dbReference>
<keyword evidence="6" id="KW-1185">Reference proteome</keyword>
<dbReference type="InterPro" id="IPR003016">
    <property type="entry name" value="2-oxoA_DH_lipoyl-BS"/>
</dbReference>
<dbReference type="PANTHER" id="PTHR11715">
    <property type="entry name" value="GLYCINE CLEAVAGE SYSTEM H PROTEIN"/>
    <property type="match status" value="1"/>
</dbReference>
<evidence type="ECO:0000313" key="5">
    <source>
        <dbReference type="EMBL" id="GLH66628.1"/>
    </source>
</evidence>
<comment type="similarity">
    <text evidence="1 3">Belongs to the GcvH family.</text>
</comment>
<sequence>MFPADLKYTKDHEWLKPAGDGTALVGITHYAQDALGDVVFVDLPEAGAAFDQGEEFGTVESVKTVSELNMPSAGEVLEVNAALADHPEAVNEDPYGKGWMVKIKLTGALAGDLLDAAAYEALVSAESH</sequence>
<comment type="function">
    <text evidence="3">The glycine cleavage system catalyzes the degradation of glycine. The H protein shuttles the methylamine group of glycine from the P protein to the T protein.</text>
</comment>
<protein>
    <recommendedName>
        <fullName evidence="3">Glycine cleavage system H protein</fullName>
    </recommendedName>
</protein>
<name>A0ABQ5PWH2_9BACT</name>
<feature type="domain" description="Lipoyl-binding" evidence="4">
    <location>
        <begin position="22"/>
        <end position="104"/>
    </location>
</feature>
<dbReference type="PANTHER" id="PTHR11715:SF3">
    <property type="entry name" value="GLYCINE CLEAVAGE SYSTEM H PROTEIN-RELATED"/>
    <property type="match status" value="1"/>
</dbReference>
<dbReference type="InterPro" id="IPR033753">
    <property type="entry name" value="GCV_H/Fam206"/>
</dbReference>
<dbReference type="PROSITE" id="PS50968">
    <property type="entry name" value="BIOTINYL_LIPOYL"/>
    <property type="match status" value="1"/>
</dbReference>
<dbReference type="NCBIfam" id="NF002270">
    <property type="entry name" value="PRK01202.1"/>
    <property type="match status" value="1"/>
</dbReference>
<accession>A0ABQ5PWH2</accession>
<dbReference type="SUPFAM" id="SSF51230">
    <property type="entry name" value="Single hybrid motif"/>
    <property type="match status" value="1"/>
</dbReference>
<comment type="cofactor">
    <cofactor evidence="3">
        <name>(R)-lipoate</name>
        <dbReference type="ChEBI" id="CHEBI:83088"/>
    </cofactor>
    <text evidence="3">Binds 1 lipoyl cofactor covalently.</text>
</comment>
<keyword evidence="2 3" id="KW-0450">Lipoyl</keyword>
<feature type="modified residue" description="N6-lipoyllysine" evidence="3">
    <location>
        <position position="63"/>
    </location>
</feature>
<dbReference type="Proteomes" id="UP001165044">
    <property type="component" value="Unassembled WGS sequence"/>
</dbReference>
<dbReference type="NCBIfam" id="TIGR00527">
    <property type="entry name" value="gcvH"/>
    <property type="match status" value="1"/>
</dbReference>
<dbReference type="Gene3D" id="2.40.50.100">
    <property type="match status" value="1"/>
</dbReference>
<dbReference type="Pfam" id="PF01597">
    <property type="entry name" value="GCV_H"/>
    <property type="match status" value="1"/>
</dbReference>
<dbReference type="PROSITE" id="PS00189">
    <property type="entry name" value="LIPOYL"/>
    <property type="match status" value="1"/>
</dbReference>
<gene>
    <name evidence="3 5" type="primary">gcvH</name>
    <name evidence="5" type="ORF">GETHED_09920</name>
</gene>
<dbReference type="InterPro" id="IPR017453">
    <property type="entry name" value="GCV_H_sub"/>
</dbReference>
<dbReference type="RefSeq" id="WP_285607057.1">
    <property type="nucleotide sequence ID" value="NZ_BSDC01000001.1"/>
</dbReference>
<evidence type="ECO:0000256" key="3">
    <source>
        <dbReference type="HAMAP-Rule" id="MF_00272"/>
    </source>
</evidence>
<evidence type="ECO:0000256" key="1">
    <source>
        <dbReference type="ARBA" id="ARBA00009249"/>
    </source>
</evidence>
<proteinExistence type="inferred from homology"/>
<dbReference type="InterPro" id="IPR002930">
    <property type="entry name" value="GCV_H"/>
</dbReference>
<evidence type="ECO:0000256" key="2">
    <source>
        <dbReference type="ARBA" id="ARBA00022823"/>
    </source>
</evidence>
<dbReference type="InterPro" id="IPR000089">
    <property type="entry name" value="Biotin_lipoyl"/>
</dbReference>
<comment type="subunit">
    <text evidence="3">The glycine cleavage system is composed of four proteins: P, T, L and H.</text>
</comment>
<reference evidence="5" key="1">
    <citation type="journal article" date="2023" name="Antonie Van Leeuwenhoek">
        <title>Mesoterricola silvestris gen. nov., sp. nov., Mesoterricola sediminis sp. nov., Geothrix oryzae sp. nov., Geothrix edaphica sp. nov., Geothrix rubra sp. nov., and Geothrix limicola sp. nov., six novel members of Acidobacteriota isolated from soils.</title>
        <authorList>
            <person name="Itoh H."/>
            <person name="Sugisawa Y."/>
            <person name="Mise K."/>
            <person name="Xu Z."/>
            <person name="Kuniyasu M."/>
            <person name="Ushijima N."/>
            <person name="Kawano K."/>
            <person name="Kobayashi E."/>
            <person name="Shiratori Y."/>
            <person name="Masuda Y."/>
            <person name="Senoo K."/>
        </authorList>
    </citation>
    <scope>NUCLEOTIDE SEQUENCE</scope>
    <source>
        <strain evidence="5">Red802</strain>
    </source>
</reference>
<comment type="caution">
    <text evidence="5">The sequence shown here is derived from an EMBL/GenBank/DDBJ whole genome shotgun (WGS) entry which is preliminary data.</text>
</comment>
<dbReference type="CDD" id="cd06848">
    <property type="entry name" value="GCS_H"/>
    <property type="match status" value="1"/>
</dbReference>
<evidence type="ECO:0000259" key="4">
    <source>
        <dbReference type="PROSITE" id="PS50968"/>
    </source>
</evidence>
<organism evidence="5 6">
    <name type="scientific">Geothrix edaphica</name>
    <dbReference type="NCBI Taxonomy" id="2927976"/>
    <lineage>
        <taxon>Bacteria</taxon>
        <taxon>Pseudomonadati</taxon>
        <taxon>Acidobacteriota</taxon>
        <taxon>Holophagae</taxon>
        <taxon>Holophagales</taxon>
        <taxon>Holophagaceae</taxon>
        <taxon>Geothrix</taxon>
    </lineage>
</organism>
<dbReference type="HAMAP" id="MF_00272">
    <property type="entry name" value="GcvH"/>
    <property type="match status" value="1"/>
</dbReference>
<evidence type="ECO:0000313" key="6">
    <source>
        <dbReference type="Proteomes" id="UP001165044"/>
    </source>
</evidence>
<dbReference type="InterPro" id="IPR011053">
    <property type="entry name" value="Single_hybrid_motif"/>
</dbReference>